<dbReference type="InterPro" id="IPR036034">
    <property type="entry name" value="PDZ_sf"/>
</dbReference>
<organism evidence="16 17">
    <name type="scientific">Scleropages formosus</name>
    <name type="common">Asian bonytongue</name>
    <name type="synonym">Osteoglossum formosum</name>
    <dbReference type="NCBI Taxonomy" id="113540"/>
    <lineage>
        <taxon>Eukaryota</taxon>
        <taxon>Metazoa</taxon>
        <taxon>Chordata</taxon>
        <taxon>Craniata</taxon>
        <taxon>Vertebrata</taxon>
        <taxon>Euteleostomi</taxon>
        <taxon>Actinopterygii</taxon>
        <taxon>Neopterygii</taxon>
        <taxon>Teleostei</taxon>
        <taxon>Osteoglossocephala</taxon>
        <taxon>Osteoglossomorpha</taxon>
        <taxon>Osteoglossiformes</taxon>
        <taxon>Osteoglossidae</taxon>
        <taxon>Scleropages</taxon>
    </lineage>
</organism>
<evidence type="ECO:0000256" key="10">
    <source>
        <dbReference type="ARBA" id="ARBA00034103"/>
    </source>
</evidence>
<dbReference type="GO" id="GO:0032426">
    <property type="term" value="C:stereocilium tip"/>
    <property type="evidence" value="ECO:0007669"/>
    <property type="project" value="TreeGrafter"/>
</dbReference>
<reference evidence="16" key="3">
    <citation type="submission" date="2025-09" db="UniProtKB">
        <authorList>
            <consortium name="Ensembl"/>
        </authorList>
    </citation>
    <scope>IDENTIFICATION</scope>
</reference>
<comment type="subcellular location">
    <subcellularLocation>
        <location evidence="2">Cell projection</location>
        <location evidence="2">Growth cone</location>
    </subcellularLocation>
    <subcellularLocation>
        <location evidence="3">Cell projection</location>
        <location evidence="3">Stereocilium</location>
    </subcellularLocation>
    <subcellularLocation>
        <location evidence="1">Cytoplasm</location>
    </subcellularLocation>
    <subcellularLocation>
        <location evidence="10">Synapse</location>
    </subcellularLocation>
</comment>
<dbReference type="InterPro" id="IPR001478">
    <property type="entry name" value="PDZ"/>
</dbReference>
<dbReference type="FunFam" id="2.30.42.10:FF:000087">
    <property type="entry name" value="Whirlin a"/>
    <property type="match status" value="1"/>
</dbReference>
<evidence type="ECO:0000256" key="7">
    <source>
        <dbReference type="ARBA" id="ARBA00022740"/>
    </source>
</evidence>
<evidence type="ECO:0000313" key="17">
    <source>
        <dbReference type="Proteomes" id="UP000694397"/>
    </source>
</evidence>
<dbReference type="FunFam" id="1.20.1160.20:FF:000002">
    <property type="entry name" value="Whirlin a"/>
    <property type="match status" value="1"/>
</dbReference>
<dbReference type="CDD" id="cd07356">
    <property type="entry name" value="HN_L-whirlin_R1_like"/>
    <property type="match status" value="1"/>
</dbReference>
<dbReference type="GO" id="GO:0005737">
    <property type="term" value="C:cytoplasm"/>
    <property type="evidence" value="ECO:0007669"/>
    <property type="project" value="UniProtKB-SubCell"/>
</dbReference>
<dbReference type="GO" id="GO:0002142">
    <property type="term" value="C:stereocilia ankle link complex"/>
    <property type="evidence" value="ECO:0007669"/>
    <property type="project" value="TreeGrafter"/>
</dbReference>
<dbReference type="SUPFAM" id="SSF50156">
    <property type="entry name" value="PDZ domain-like"/>
    <property type="match status" value="3"/>
</dbReference>
<dbReference type="PANTHER" id="PTHR23116">
    <property type="entry name" value="PDZ DOMAIN CONTAINING WHIRLIN AND HARMONIN-RELATED"/>
    <property type="match status" value="1"/>
</dbReference>
<dbReference type="CDD" id="cd06741">
    <property type="entry name" value="PDZ2_FL-whirlin"/>
    <property type="match status" value="1"/>
</dbReference>
<feature type="compositionally biased region" description="Polar residues" evidence="14">
    <location>
        <begin position="567"/>
        <end position="595"/>
    </location>
</feature>
<protein>
    <recommendedName>
        <fullName evidence="13">Whirlin</fullName>
    </recommendedName>
</protein>
<evidence type="ECO:0000256" key="11">
    <source>
        <dbReference type="ARBA" id="ARBA00053543"/>
    </source>
</evidence>
<feature type="region of interest" description="Disordered" evidence="14">
    <location>
        <begin position="567"/>
        <end position="598"/>
    </location>
</feature>
<dbReference type="GO" id="GO:0005886">
    <property type="term" value="C:plasma membrane"/>
    <property type="evidence" value="ECO:0007669"/>
    <property type="project" value="TreeGrafter"/>
</dbReference>
<gene>
    <name evidence="16" type="primary">WHRN</name>
    <name evidence="16" type="synonym">LOC108938402</name>
</gene>
<dbReference type="Pfam" id="PF00595">
    <property type="entry name" value="PDZ"/>
    <property type="match status" value="2"/>
</dbReference>
<dbReference type="CDD" id="cd06742">
    <property type="entry name" value="PDZ3_FL-whirlin-like"/>
    <property type="match status" value="1"/>
</dbReference>
<dbReference type="InterPro" id="IPR041489">
    <property type="entry name" value="PDZ_6"/>
</dbReference>
<evidence type="ECO:0000313" key="16">
    <source>
        <dbReference type="Ensembl" id="ENSSFOP00015021284.1"/>
    </source>
</evidence>
<evidence type="ECO:0000256" key="2">
    <source>
        <dbReference type="ARBA" id="ARBA00004624"/>
    </source>
</evidence>
<evidence type="ECO:0000256" key="9">
    <source>
        <dbReference type="ARBA" id="ARBA00023273"/>
    </source>
</evidence>
<feature type="compositionally biased region" description="Basic and acidic residues" evidence="14">
    <location>
        <begin position="1"/>
        <end position="10"/>
    </location>
</feature>
<reference evidence="16" key="2">
    <citation type="submission" date="2025-08" db="UniProtKB">
        <authorList>
            <consortium name="Ensembl"/>
        </authorList>
    </citation>
    <scope>IDENTIFICATION</scope>
</reference>
<feature type="compositionally biased region" description="Low complexity" evidence="14">
    <location>
        <begin position="11"/>
        <end position="20"/>
    </location>
</feature>
<feature type="compositionally biased region" description="Pro residues" evidence="14">
    <location>
        <begin position="706"/>
        <end position="729"/>
    </location>
</feature>
<feature type="compositionally biased region" description="Low complexity" evidence="14">
    <location>
        <begin position="140"/>
        <end position="154"/>
    </location>
</feature>
<dbReference type="CDD" id="cd06740">
    <property type="entry name" value="PDZ1_FL-whirlin"/>
    <property type="match status" value="1"/>
</dbReference>
<comment type="function">
    <text evidence="11">Involved in hearing and vision as member of the USH2 complex. Necessary for elongation and maintenance of inner and outer hair cell stereocilia in the organ of Corti in the inner ear. Involved in the maintenance of the hair bundle ankle region, which connects stereocilia in cochlear hair cells of the inner ear. In retina photoreceptors, required for the maintenance of periciliary membrane complex that seems to play a role in regulating intracellular protein transport.</text>
</comment>
<feature type="domain" description="PDZ" evidence="15">
    <location>
        <begin position="181"/>
        <end position="250"/>
    </location>
</feature>
<proteinExistence type="predicted"/>
<feature type="domain" description="PDZ" evidence="15">
    <location>
        <begin position="320"/>
        <end position="396"/>
    </location>
</feature>
<dbReference type="CDD" id="cd07357">
    <property type="entry name" value="HN_L-whirlin_R2_like"/>
    <property type="match status" value="1"/>
</dbReference>
<keyword evidence="9" id="KW-0966">Cell projection</keyword>
<dbReference type="InterPro" id="IPR033028">
    <property type="entry name" value="Whirlin_HN-like_dom2"/>
</dbReference>
<feature type="region of interest" description="Disordered" evidence="14">
    <location>
        <begin position="130"/>
        <end position="157"/>
    </location>
</feature>
<evidence type="ECO:0000256" key="3">
    <source>
        <dbReference type="ARBA" id="ARBA00004645"/>
    </source>
</evidence>
<feature type="compositionally biased region" description="Low complexity" evidence="14">
    <location>
        <begin position="730"/>
        <end position="740"/>
    </location>
</feature>
<name>A0A8C9V4K7_SCLFO</name>
<dbReference type="GeneTree" id="ENSGT00950000183002"/>
<evidence type="ECO:0000256" key="5">
    <source>
        <dbReference type="ARBA" id="ARBA00022553"/>
    </source>
</evidence>
<dbReference type="GO" id="GO:0007605">
    <property type="term" value="P:sensory perception of sound"/>
    <property type="evidence" value="ECO:0007669"/>
    <property type="project" value="UniProtKB-KW"/>
</dbReference>
<evidence type="ECO:0000256" key="8">
    <source>
        <dbReference type="ARBA" id="ARBA00023018"/>
    </source>
</evidence>
<dbReference type="Ensembl" id="ENSSFOT00015021520.2">
    <property type="protein sequence ID" value="ENSSFOP00015021284.1"/>
    <property type="gene ID" value="ENSSFOG00015013707.2"/>
</dbReference>
<evidence type="ECO:0000256" key="1">
    <source>
        <dbReference type="ARBA" id="ARBA00004496"/>
    </source>
</evidence>
<evidence type="ECO:0000256" key="12">
    <source>
        <dbReference type="ARBA" id="ARBA00065164"/>
    </source>
</evidence>
<evidence type="ECO:0000256" key="13">
    <source>
        <dbReference type="ARBA" id="ARBA00074537"/>
    </source>
</evidence>
<dbReference type="Gene3D" id="2.30.42.10">
    <property type="match status" value="3"/>
</dbReference>
<dbReference type="GO" id="GO:0030426">
    <property type="term" value="C:growth cone"/>
    <property type="evidence" value="ECO:0007669"/>
    <property type="project" value="UniProtKB-SubCell"/>
</dbReference>
<sequence>MSADLERRMSLDSSSANSLDSDGRPLSVNVKKLHNSLNLLLADVEREQFIHCLNIYHSKRNVFDLVQTLKVILNTESKRQLLPMLRLVIPRSDQLLFDQYTSEGLYLKSDLLPGTGTTESLVQVGNGILSGTPAEQQRRPSSASPLSSPSSSFSTRGEATAPSAALCRRACVQELPAEIRQVTLKRHKSNEGLGFSIRGGSEHGVGIYVSLVEPGSLAEKEGLRVGDQILKVNEKVFDRVTHAEAVKVLKGCKKLCMSVCSMGRIPGGYITNHIYTWVDPQGRSVSPPLDLPEHQSATVRRTSSQRHSHVPILQEGDEKRVNLVLDNGRSLGLMIRGGAEYALGIYITGVDRGSAAEFGGLKVGDQILEVNGCSFLNIPHDEAVQVLKTSRHLIMLVKDVGRLPHARTVVDETRWIPSSQISESSAINSVAGMTMDNGASCSGKPIFYKGLAGSQVTLSSLATQPRAMLEEQARLLLTEAERQTLSYYLEEYRETHIGIEQLVMALFELFNTYAKFSLMSEMRGLVAPQDLERFDGLVLYHEIEAIKARQGGADVLNPNSISTAPHHNLNSYSSYQPPNLMSSARNGSRLDSSSEGPLETHSALLDISLDDVQSAEDSPPSFKPPPPPGLLRHPSPRVQPKRPSSACSQTGLFFTAPSSGSLDCSHMSPTAGLSKKEVAAHPSPGKQQALKTFLCPESAGKASPTAPSPPPAPVAPVSAPPSTPPPSSPKKPVSSSPASKQSFTMVDVHRPTVEPAQKDRGAVLPQLSDGGQTLSEDSGVDIAESGGLNKDSSPRAGKPRTPPEAQGAMGAATETPSLLPGVLEPTSTLVRVARTASTLGIAIEGGANTRQPLPRIVTIQKGGSAYNCGQLRVGQVILEVNGISLRGREHQEAARLIAEAFKTKERDHIEFLVTEFNVAL</sequence>
<feature type="compositionally biased region" description="Basic and acidic residues" evidence="14">
    <location>
        <begin position="747"/>
        <end position="761"/>
    </location>
</feature>
<keyword evidence="5" id="KW-0597">Phosphoprotein</keyword>
<dbReference type="Proteomes" id="UP000694397">
    <property type="component" value="Chromosome 17"/>
</dbReference>
<evidence type="ECO:0000256" key="6">
    <source>
        <dbReference type="ARBA" id="ARBA00022737"/>
    </source>
</evidence>
<dbReference type="GO" id="GO:0001917">
    <property type="term" value="C:photoreceptor inner segment"/>
    <property type="evidence" value="ECO:0007669"/>
    <property type="project" value="TreeGrafter"/>
</dbReference>
<dbReference type="FunFam" id="2.30.42.10:FF:000079">
    <property type="entry name" value="Whirlin a"/>
    <property type="match status" value="1"/>
</dbReference>
<keyword evidence="4" id="KW-0963">Cytoplasm</keyword>
<dbReference type="OrthoDB" id="10029564at2759"/>
<keyword evidence="17" id="KW-1185">Reference proteome</keyword>
<dbReference type="PROSITE" id="PS50106">
    <property type="entry name" value="PDZ"/>
    <property type="match status" value="3"/>
</dbReference>
<dbReference type="Gene3D" id="1.20.1160.20">
    <property type="match status" value="2"/>
</dbReference>
<evidence type="ECO:0000259" key="15">
    <source>
        <dbReference type="PROSITE" id="PS50106"/>
    </source>
</evidence>
<dbReference type="GO" id="GO:0045202">
    <property type="term" value="C:synapse"/>
    <property type="evidence" value="ECO:0007669"/>
    <property type="project" value="UniProtKB-SubCell"/>
</dbReference>
<dbReference type="FunFam" id="2.30.42.10:FF:000111">
    <property type="entry name" value="Whirlin a"/>
    <property type="match status" value="1"/>
</dbReference>
<evidence type="ECO:0000256" key="14">
    <source>
        <dbReference type="SAM" id="MobiDB-lite"/>
    </source>
</evidence>
<evidence type="ECO:0000256" key="4">
    <source>
        <dbReference type="ARBA" id="ARBA00022490"/>
    </source>
</evidence>
<keyword evidence="6" id="KW-0677">Repeat</keyword>
<dbReference type="AlphaFoldDB" id="A0A8C9V4K7"/>
<feature type="region of interest" description="Disordered" evidence="14">
    <location>
        <begin position="698"/>
        <end position="820"/>
    </location>
</feature>
<dbReference type="SMART" id="SM00228">
    <property type="entry name" value="PDZ"/>
    <property type="match status" value="3"/>
</dbReference>
<dbReference type="GO" id="GO:0005929">
    <property type="term" value="C:cilium"/>
    <property type="evidence" value="ECO:0007669"/>
    <property type="project" value="TreeGrafter"/>
</dbReference>
<keyword evidence="8" id="KW-0770">Synapse</keyword>
<dbReference type="Pfam" id="PF17820">
    <property type="entry name" value="PDZ_6"/>
    <property type="match status" value="1"/>
</dbReference>
<dbReference type="PANTHER" id="PTHR23116:SF37">
    <property type="entry name" value="WHIRLIN"/>
    <property type="match status" value="1"/>
</dbReference>
<feature type="domain" description="PDZ" evidence="15">
    <location>
        <begin position="829"/>
        <end position="900"/>
    </location>
</feature>
<dbReference type="FunFam" id="1.20.1160.20:FF:000003">
    <property type="entry name" value="Whirlin a"/>
    <property type="match status" value="1"/>
</dbReference>
<feature type="region of interest" description="Disordered" evidence="14">
    <location>
        <begin position="1"/>
        <end position="22"/>
    </location>
</feature>
<comment type="subunit">
    <text evidence="12">Forms homooligomers. Interacts (via C-terminal PDZ domain) with MYO15A; this interaction is necessary for localization of WHRN to stereocilia tips. Interacts (via C-terminal PDZ domain) with MPP1/p55. Interacts with LRRC4C/NGL1. Interacts with MYO7A. Interacts with RPGR. Interacts with EPS8. Interacts with CASK. Interacts with CIB2. Component of USH2 complex, composed of ADGRV1, PDZD7, USH2A and WHRN. Interacts (via PDZ domains) with PDZD7; the interaction is direct. Interacts (via N-terminal PDZ domain) with USH2A (via cytoplasmic region). Interacts with ADGRV1/MASS1 (via cytoplasmic region).</text>
</comment>
<keyword evidence="7" id="KW-1009">Hearing</keyword>
<accession>A0A8C9V4K7</accession>
<dbReference type="KEGG" id="sfm:108938402"/>
<feature type="region of interest" description="Disordered" evidence="14">
    <location>
        <begin position="612"/>
        <end position="651"/>
    </location>
</feature>
<dbReference type="GO" id="GO:0060088">
    <property type="term" value="P:auditory receptor cell stereocilium organization"/>
    <property type="evidence" value="ECO:0007669"/>
    <property type="project" value="TreeGrafter"/>
</dbReference>
<dbReference type="InterPro" id="IPR051844">
    <property type="entry name" value="USH2_Complex_Protein"/>
</dbReference>
<dbReference type="InterPro" id="IPR047056">
    <property type="entry name" value="Whirlin_HN-like_dom1"/>
</dbReference>
<reference evidence="16 17" key="1">
    <citation type="submission" date="2019-04" db="EMBL/GenBank/DDBJ databases">
        <authorList>
            <consortium name="Wellcome Sanger Institute Data Sharing"/>
        </authorList>
    </citation>
    <scope>NUCLEOTIDE SEQUENCE [LARGE SCALE GENOMIC DNA]</scope>
</reference>